<dbReference type="EMBL" id="VXLC01000001">
    <property type="protein sequence ID" value="KAA8890064.1"/>
    <property type="molecule type" value="Genomic_DNA"/>
</dbReference>
<comment type="caution">
    <text evidence="3">The sequence shown here is derived from an EMBL/GenBank/DDBJ whole genome shotgun (WGS) entry which is preliminary data.</text>
</comment>
<evidence type="ECO:0000256" key="2">
    <source>
        <dbReference type="SAM" id="SignalP"/>
    </source>
</evidence>
<reference evidence="3 4" key="1">
    <citation type="submission" date="2019-09" db="EMBL/GenBank/DDBJ databases">
        <authorList>
            <person name="Wang X."/>
        </authorList>
    </citation>
    <scope>NUCLEOTIDE SEQUENCE [LARGE SCALE GENOMIC DNA]</scope>
    <source>
        <strain evidence="3 4">CICC 11023</strain>
    </source>
</reference>
<evidence type="ECO:0000256" key="1">
    <source>
        <dbReference type="SAM" id="MobiDB-lite"/>
    </source>
</evidence>
<protein>
    <recommendedName>
        <fullName evidence="5">DUF732 domain-containing protein</fullName>
    </recommendedName>
</protein>
<dbReference type="PROSITE" id="PS51257">
    <property type="entry name" value="PROKAR_LIPOPROTEIN"/>
    <property type="match status" value="1"/>
</dbReference>
<evidence type="ECO:0008006" key="5">
    <source>
        <dbReference type="Google" id="ProtNLM"/>
    </source>
</evidence>
<evidence type="ECO:0000313" key="4">
    <source>
        <dbReference type="Proteomes" id="UP000323876"/>
    </source>
</evidence>
<dbReference type="AlphaFoldDB" id="A0A5N0EP25"/>
<keyword evidence="4" id="KW-1185">Reference proteome</keyword>
<feature type="region of interest" description="Disordered" evidence="1">
    <location>
        <begin position="22"/>
        <end position="88"/>
    </location>
</feature>
<feature type="compositionally biased region" description="Low complexity" evidence="1">
    <location>
        <begin position="39"/>
        <end position="50"/>
    </location>
</feature>
<feature type="signal peptide" evidence="2">
    <location>
        <begin position="1"/>
        <end position="19"/>
    </location>
</feature>
<keyword evidence="2" id="KW-0732">Signal</keyword>
<sequence>MKRTSAIVLVTGAVALLLAGCGQSSNDSADANGLRKGDTTTSATAPAAKPSAPPAAPSPGAPAASPTAEQPGTPASGDPTKTTCGEFKKLDTDAEKAVIEQILAANPDSTFTGSPNVALGTAKLVCLSGSVAETPVAVAAGIVPKNK</sequence>
<dbReference type="OrthoDB" id="4570135at2"/>
<dbReference type="Proteomes" id="UP000323876">
    <property type="component" value="Unassembled WGS sequence"/>
</dbReference>
<name>A0A5N0EP25_9NOCA</name>
<organism evidence="3 4">
    <name type="scientific">Nocardia colli</name>
    <dbReference type="NCBI Taxonomy" id="2545717"/>
    <lineage>
        <taxon>Bacteria</taxon>
        <taxon>Bacillati</taxon>
        <taxon>Actinomycetota</taxon>
        <taxon>Actinomycetes</taxon>
        <taxon>Mycobacteriales</taxon>
        <taxon>Nocardiaceae</taxon>
        <taxon>Nocardia</taxon>
    </lineage>
</organism>
<gene>
    <name evidence="3" type="ORF">F3087_01735</name>
</gene>
<feature type="chain" id="PRO_5039174319" description="DUF732 domain-containing protein" evidence="2">
    <location>
        <begin position="20"/>
        <end position="147"/>
    </location>
</feature>
<proteinExistence type="predicted"/>
<feature type="compositionally biased region" description="Pro residues" evidence="1">
    <location>
        <begin position="51"/>
        <end position="60"/>
    </location>
</feature>
<dbReference type="RefSeq" id="WP_150399978.1">
    <property type="nucleotide sequence ID" value="NZ_VXLC01000001.1"/>
</dbReference>
<evidence type="ECO:0000313" key="3">
    <source>
        <dbReference type="EMBL" id="KAA8890064.1"/>
    </source>
</evidence>
<accession>A0A5N0EP25</accession>